<dbReference type="STRING" id="1168034.FH5T_15775"/>
<dbReference type="CDD" id="cd06548">
    <property type="entry name" value="GH18_chitinase"/>
    <property type="match status" value="1"/>
</dbReference>
<evidence type="ECO:0000256" key="1">
    <source>
        <dbReference type="ARBA" id="ARBA00022801"/>
    </source>
</evidence>
<dbReference type="eggNOG" id="COG3325">
    <property type="taxonomic scope" value="Bacteria"/>
</dbReference>
<dbReference type="SMART" id="SM00636">
    <property type="entry name" value="Glyco_18"/>
    <property type="match status" value="1"/>
</dbReference>
<dbReference type="GO" id="GO:0005576">
    <property type="term" value="C:extracellular region"/>
    <property type="evidence" value="ECO:0007669"/>
    <property type="project" value="TreeGrafter"/>
</dbReference>
<gene>
    <name evidence="7" type="ORF">FH5T_15775</name>
    <name evidence="8" type="ORF">SAMN05444285_10573</name>
</gene>
<dbReference type="SUPFAM" id="SSF51445">
    <property type="entry name" value="(Trans)glycosidases"/>
    <property type="match status" value="1"/>
</dbReference>
<evidence type="ECO:0000259" key="6">
    <source>
        <dbReference type="PROSITE" id="PS51910"/>
    </source>
</evidence>
<evidence type="ECO:0000313" key="9">
    <source>
        <dbReference type="Proteomes" id="UP000023772"/>
    </source>
</evidence>
<dbReference type="Gene3D" id="3.20.20.80">
    <property type="entry name" value="Glycosidases"/>
    <property type="match status" value="1"/>
</dbReference>
<evidence type="ECO:0000313" key="10">
    <source>
        <dbReference type="Proteomes" id="UP000181981"/>
    </source>
</evidence>
<reference evidence="7 9" key="1">
    <citation type="submission" date="2014-03" db="EMBL/GenBank/DDBJ databases">
        <title>Complete genome sequence of a deeply braunched marine Bacteroidia bacterium Draconibacterium orientale type strain FH5T.</title>
        <authorList>
            <person name="Li X."/>
            <person name="Wang X."/>
            <person name="Xie Z."/>
            <person name="Du Z."/>
            <person name="Chen G."/>
        </authorList>
    </citation>
    <scope>NUCLEOTIDE SEQUENCE [LARGE SCALE GENOMIC DNA]</scope>
    <source>
        <strain evidence="7 9">FH5</strain>
    </source>
</reference>
<evidence type="ECO:0000256" key="2">
    <source>
        <dbReference type="ARBA" id="ARBA00023295"/>
    </source>
</evidence>
<dbReference type="EMBL" id="CP007451">
    <property type="protein sequence ID" value="AHW60606.1"/>
    <property type="molecule type" value="Genomic_DNA"/>
</dbReference>
<dbReference type="Proteomes" id="UP000181981">
    <property type="component" value="Unassembled WGS sequence"/>
</dbReference>
<protein>
    <submittedName>
        <fullName evidence="8">Chitinase</fullName>
    </submittedName>
    <submittedName>
        <fullName evidence="7">Glycoside hydrolase</fullName>
    </submittedName>
</protein>
<comment type="similarity">
    <text evidence="4">Belongs to the glycosyl hydrolase 18 family.</text>
</comment>
<dbReference type="PROSITE" id="PS01095">
    <property type="entry name" value="GH18_1"/>
    <property type="match status" value="1"/>
</dbReference>
<reference evidence="8 10" key="2">
    <citation type="submission" date="2016-10" db="EMBL/GenBank/DDBJ databases">
        <authorList>
            <person name="de Groot N.N."/>
        </authorList>
    </citation>
    <scope>NUCLEOTIDE SEQUENCE [LARGE SCALE GENOMIC DNA]</scope>
    <source>
        <strain evidence="8 10">DSM 25947</strain>
    </source>
</reference>
<dbReference type="InterPro" id="IPR050314">
    <property type="entry name" value="Glycosyl_Hydrlase_18"/>
</dbReference>
<dbReference type="Pfam" id="PF00704">
    <property type="entry name" value="Glyco_hydro_18"/>
    <property type="match status" value="1"/>
</dbReference>
<evidence type="ECO:0000313" key="7">
    <source>
        <dbReference type="EMBL" id="AHW60606.1"/>
    </source>
</evidence>
<keyword evidence="5" id="KW-0732">Signal</keyword>
<dbReference type="GO" id="GO:0008061">
    <property type="term" value="F:chitin binding"/>
    <property type="evidence" value="ECO:0007669"/>
    <property type="project" value="InterPro"/>
</dbReference>
<dbReference type="KEGG" id="dori:FH5T_15775"/>
<dbReference type="GO" id="GO:0004568">
    <property type="term" value="F:chitinase activity"/>
    <property type="evidence" value="ECO:0007669"/>
    <property type="project" value="TreeGrafter"/>
</dbReference>
<dbReference type="InterPro" id="IPR017853">
    <property type="entry name" value="GH"/>
</dbReference>
<keyword evidence="9" id="KW-1185">Reference proteome</keyword>
<keyword evidence="2 3" id="KW-0326">Glycosidase</keyword>
<organism evidence="8 10">
    <name type="scientific">Draconibacterium orientale</name>
    <dbReference type="NCBI Taxonomy" id="1168034"/>
    <lineage>
        <taxon>Bacteria</taxon>
        <taxon>Pseudomonadati</taxon>
        <taxon>Bacteroidota</taxon>
        <taxon>Bacteroidia</taxon>
        <taxon>Marinilabiliales</taxon>
        <taxon>Prolixibacteraceae</taxon>
        <taxon>Draconibacterium</taxon>
    </lineage>
</organism>
<dbReference type="PROSITE" id="PS51910">
    <property type="entry name" value="GH18_2"/>
    <property type="match status" value="1"/>
</dbReference>
<dbReference type="AlphaFoldDB" id="X5E1Y5"/>
<keyword evidence="1 3" id="KW-0378">Hydrolase</keyword>
<evidence type="ECO:0000313" key="8">
    <source>
        <dbReference type="EMBL" id="SET04978.1"/>
    </source>
</evidence>
<dbReference type="InterPro" id="IPR001223">
    <property type="entry name" value="Glyco_hydro18_cat"/>
</dbReference>
<accession>X5E1Y5</accession>
<sequence length="458" mass="52300">MMKKLFAVMLLFGTSVLAWGQYQTSLPRTWDDYPPAAQKPGFGVHKSELVQMDDSPALEKVLLFSSHNGHYPYFDLFKNYYVVVDNYSKEIKYISDITVSTERDLQLEDRDNDGKFELYRRYFKDGVFKVDEEGNHLDVTWCYDSIEFGKKVVVAYLTSWSSVMPDPKLVTHINYAFGHVTNSFNGVRIDNEERLHSITDLKKENPSLKIALSIGGWGSGRFSEMAADESNRKQFATDCRRVVDEFNLDGIDIDWEYPGSDMANISSSPDDTKNFTLLMSDIREAIGRKKLLTLASAANAEHIDFRVIDPYIDFVNIMGYDMGMPPKHHAALFRSEHAGGITSEESVNKHIAAGVPIHKLVLGVPLYGKGDRKAIGDTNYKSLERQKKYEVRWDDVAKVPYVVNSKGEMIYTYENPKSLTLKCEYILSRDLLGAMYWAYDDDDEEATLIKTVYNTIRK</sequence>
<feature type="domain" description="GH18" evidence="6">
    <location>
        <begin position="150"/>
        <end position="458"/>
    </location>
</feature>
<feature type="signal peptide" evidence="5">
    <location>
        <begin position="1"/>
        <end position="20"/>
    </location>
</feature>
<evidence type="ECO:0000256" key="3">
    <source>
        <dbReference type="RuleBase" id="RU000489"/>
    </source>
</evidence>
<dbReference type="InterPro" id="IPR001579">
    <property type="entry name" value="Glyco_hydro_18_chit_AS"/>
</dbReference>
<proteinExistence type="inferred from homology"/>
<dbReference type="Proteomes" id="UP000023772">
    <property type="component" value="Chromosome"/>
</dbReference>
<name>X5E1Y5_9BACT</name>
<dbReference type="InterPro" id="IPR011583">
    <property type="entry name" value="Chitinase_II/V-like_cat"/>
</dbReference>
<dbReference type="PANTHER" id="PTHR11177:SF337">
    <property type="entry name" value="CHITINASE"/>
    <property type="match status" value="1"/>
</dbReference>
<evidence type="ECO:0000256" key="4">
    <source>
        <dbReference type="RuleBase" id="RU004453"/>
    </source>
</evidence>
<dbReference type="HOGENOM" id="CLU_002833_14_2_10"/>
<feature type="chain" id="PRO_5010515293" evidence="5">
    <location>
        <begin position="21"/>
        <end position="458"/>
    </location>
</feature>
<dbReference type="EMBL" id="FOHT01000005">
    <property type="protein sequence ID" value="SET04978.1"/>
    <property type="molecule type" value="Genomic_DNA"/>
</dbReference>
<dbReference type="RefSeq" id="WP_217642888.1">
    <property type="nucleotide sequence ID" value="NZ_FOHT01000005.1"/>
</dbReference>
<evidence type="ECO:0000256" key="5">
    <source>
        <dbReference type="SAM" id="SignalP"/>
    </source>
</evidence>
<dbReference type="GO" id="GO:0005975">
    <property type="term" value="P:carbohydrate metabolic process"/>
    <property type="evidence" value="ECO:0007669"/>
    <property type="project" value="InterPro"/>
</dbReference>
<dbReference type="GO" id="GO:0006032">
    <property type="term" value="P:chitin catabolic process"/>
    <property type="evidence" value="ECO:0007669"/>
    <property type="project" value="TreeGrafter"/>
</dbReference>
<dbReference type="PANTHER" id="PTHR11177">
    <property type="entry name" value="CHITINASE"/>
    <property type="match status" value="1"/>
</dbReference>